<dbReference type="PANTHER" id="PTHR21377">
    <property type="entry name" value="PROTEIN FAM210B, MITOCHONDRIAL"/>
    <property type="match status" value="1"/>
</dbReference>
<organism evidence="4 5">
    <name type="scientific">Plasmodium vivax</name>
    <name type="common">malaria parasite P. vivax</name>
    <dbReference type="NCBI Taxonomy" id="5855"/>
    <lineage>
        <taxon>Eukaryota</taxon>
        <taxon>Sar</taxon>
        <taxon>Alveolata</taxon>
        <taxon>Apicomplexa</taxon>
        <taxon>Aconoidasida</taxon>
        <taxon>Haemosporida</taxon>
        <taxon>Plasmodiidae</taxon>
        <taxon>Plasmodium</taxon>
        <taxon>Plasmodium (Plasmodium)</taxon>
    </lineage>
</organism>
<dbReference type="Proteomes" id="UP000779233">
    <property type="component" value="Unassembled WGS sequence"/>
</dbReference>
<dbReference type="Pfam" id="PF06916">
    <property type="entry name" value="FAM210A-B_dom"/>
    <property type="match status" value="1"/>
</dbReference>
<name>A0A8S4H7M6_PLAVI</name>
<dbReference type="AlphaFoldDB" id="A0A8S4H7M6"/>
<sequence>MVFISVWRVSPGGMIRNHFNKAHFTKNNFFPSCIPRFTGHEGRLFQSGPQPTVISSPFGGYKHGGAWQSGGNVHLCRPSPLLSGAWRSCGGGNFCSHPFYSGRLNGGKVLVGTNKKWTSWGANFNSVSKEGKPAHGEADSSVKEAKPSEYPSGDKATPREYPSGDKATPREYPSGDRASPREYPKGNHLQNAHSLLLTKKIKEALTKLRDKQSYKMISKKIKTEKSKINALLSMYQLKRGNLNGSVKGIPMESLNEHTYRKAIMNAKTKISQLLKKNKKRSFVDIYYEEKRKYKIRKQKLLELQKKLITNSRLAQINVKRFFQKYGYIGLGTYFVVFFVTFSCCYFFVHFKYISLSDVTYWSEKMHLTKYVDDNLQKKIDSLWGELLFAYIASKVTEPVRIVITILITPYIAKVVRLKRSSRIKSS</sequence>
<evidence type="ECO:0000313" key="5">
    <source>
        <dbReference type="Proteomes" id="UP000779233"/>
    </source>
</evidence>
<feature type="transmembrane region" description="Helical" evidence="2">
    <location>
        <begin position="325"/>
        <end position="348"/>
    </location>
</feature>
<evidence type="ECO:0000256" key="1">
    <source>
        <dbReference type="SAM" id="MobiDB-lite"/>
    </source>
</evidence>
<proteinExistence type="predicted"/>
<keyword evidence="2" id="KW-0472">Membrane</keyword>
<reference evidence="4" key="1">
    <citation type="submission" date="2021-09" db="EMBL/GenBank/DDBJ databases">
        <authorList>
            <consortium name="Pathogen Informatics"/>
        </authorList>
    </citation>
    <scope>NUCLEOTIDE SEQUENCE</scope>
    <source>
        <strain evidence="4">PvW1</strain>
    </source>
</reference>
<feature type="region of interest" description="Disordered" evidence="1">
    <location>
        <begin position="124"/>
        <end position="188"/>
    </location>
</feature>
<dbReference type="InterPro" id="IPR045866">
    <property type="entry name" value="FAM210A/B-like"/>
</dbReference>
<keyword evidence="2" id="KW-1133">Transmembrane helix</keyword>
<dbReference type="GO" id="GO:0005739">
    <property type="term" value="C:mitochondrion"/>
    <property type="evidence" value="ECO:0007669"/>
    <property type="project" value="TreeGrafter"/>
</dbReference>
<dbReference type="InterPro" id="IPR009688">
    <property type="entry name" value="FAM210A/B-like_dom"/>
</dbReference>
<comment type="caution">
    <text evidence="4">The sequence shown here is derived from an EMBL/GenBank/DDBJ whole genome shotgun (WGS) entry which is preliminary data.</text>
</comment>
<accession>A0A8S4H7M6</accession>
<feature type="compositionally biased region" description="Basic and acidic residues" evidence="1">
    <location>
        <begin position="129"/>
        <end position="147"/>
    </location>
</feature>
<evidence type="ECO:0000256" key="2">
    <source>
        <dbReference type="SAM" id="Phobius"/>
    </source>
</evidence>
<dbReference type="EMBL" id="CAJZCX010000004">
    <property type="protein sequence ID" value="CAG9473426.1"/>
    <property type="molecule type" value="Genomic_DNA"/>
</dbReference>
<evidence type="ECO:0000259" key="3">
    <source>
        <dbReference type="Pfam" id="PF06916"/>
    </source>
</evidence>
<gene>
    <name evidence="4" type="ORF">PVW1_120040500</name>
</gene>
<feature type="domain" description="DUF1279" evidence="3">
    <location>
        <begin position="317"/>
        <end position="410"/>
    </location>
</feature>
<evidence type="ECO:0000313" key="4">
    <source>
        <dbReference type="EMBL" id="CAG9473426.1"/>
    </source>
</evidence>
<dbReference type="VEuPathDB" id="PlasmoDB:PVPAM_120030700"/>
<keyword evidence="2" id="KW-0812">Transmembrane</keyword>
<dbReference type="PANTHER" id="PTHR21377:SF0">
    <property type="entry name" value="PROTEIN FAM210B, MITOCHONDRIAL"/>
    <property type="match status" value="1"/>
</dbReference>
<protein>
    <submittedName>
        <fullName evidence="4">(malaria parasite P. vivax) hypothetical protein</fullName>
    </submittedName>
</protein>